<evidence type="ECO:0000313" key="3">
    <source>
        <dbReference type="Proteomes" id="UP000460412"/>
    </source>
</evidence>
<gene>
    <name evidence="2" type="ORF">GN277_03135</name>
</gene>
<evidence type="ECO:0000259" key="1">
    <source>
        <dbReference type="Pfam" id="PF14397"/>
    </source>
</evidence>
<dbReference type="SUPFAM" id="SSF56059">
    <property type="entry name" value="Glutathione synthetase ATP-binding domain-like"/>
    <property type="match status" value="1"/>
</dbReference>
<name>A0A7X3MDQ1_9FIRM</name>
<keyword evidence="3" id="KW-1185">Reference proteome</keyword>
<dbReference type="EMBL" id="WUQX01000001">
    <property type="protein sequence ID" value="MXP74451.1"/>
    <property type="molecule type" value="Genomic_DNA"/>
</dbReference>
<feature type="domain" description="Alpha-L-glutamate ligase-related protein ATP-grasp" evidence="1">
    <location>
        <begin position="155"/>
        <end position="310"/>
    </location>
</feature>
<reference evidence="2 3" key="1">
    <citation type="submission" date="2019-12" db="EMBL/GenBank/DDBJ databases">
        <title>Sporaefaciens musculi gen. nov., sp. nov., a novel bacterium isolated from the caecum of an obese mouse.</title>
        <authorList>
            <person name="Rasmussen T.S."/>
            <person name="Streidl T."/>
            <person name="Hitch T.C.A."/>
            <person name="Wortmann E."/>
            <person name="Deptula P."/>
            <person name="Hansen M."/>
            <person name="Nielsen D.S."/>
            <person name="Clavel T."/>
            <person name="Vogensen F.K."/>
        </authorList>
    </citation>
    <scope>NUCLEOTIDE SEQUENCE [LARGE SCALE GENOMIC DNA]</scope>
    <source>
        <strain evidence="2 3">WCA-9-b2</strain>
    </source>
</reference>
<dbReference type="InterPro" id="IPR039523">
    <property type="entry name" value="RimK-rel_E_lig_ATP-grasp"/>
</dbReference>
<accession>A0A7X3MDQ1</accession>
<dbReference type="Gene3D" id="3.30.470.20">
    <property type="entry name" value="ATP-grasp fold, B domain"/>
    <property type="match status" value="1"/>
</dbReference>
<proteinExistence type="predicted"/>
<dbReference type="Pfam" id="PF14397">
    <property type="entry name" value="ATPgrasp_ST"/>
    <property type="match status" value="1"/>
</dbReference>
<evidence type="ECO:0000313" key="2">
    <source>
        <dbReference type="EMBL" id="MXP74451.1"/>
    </source>
</evidence>
<comment type="caution">
    <text evidence="2">The sequence shown here is derived from an EMBL/GenBank/DDBJ whole genome shotgun (WGS) entry which is preliminary data.</text>
</comment>
<dbReference type="Proteomes" id="UP000460412">
    <property type="component" value="Unassembled WGS sequence"/>
</dbReference>
<organism evidence="2 3">
    <name type="scientific">Sporofaciens musculi</name>
    <dbReference type="NCBI Taxonomy" id="2681861"/>
    <lineage>
        <taxon>Bacteria</taxon>
        <taxon>Bacillati</taxon>
        <taxon>Bacillota</taxon>
        <taxon>Clostridia</taxon>
        <taxon>Lachnospirales</taxon>
        <taxon>Lachnospiraceae</taxon>
        <taxon>Sporofaciens</taxon>
    </lineage>
</organism>
<protein>
    <recommendedName>
        <fullName evidence="1">Alpha-L-glutamate ligase-related protein ATP-grasp domain-containing protein</fullName>
    </recommendedName>
</protein>
<dbReference type="AlphaFoldDB" id="A0A7X3MDQ1"/>
<dbReference type="RefSeq" id="WP_159749771.1">
    <property type="nucleotide sequence ID" value="NZ_WUQX01000001.1"/>
</dbReference>
<sequence>MSRWSAGKKIYQMARRLKVQRGGFAALYFLDALGASYRHQASPENYFVLRFYELSDAERQTYLTSGRSASADRALNWSMTREKEEIMSHKHLFYQSFSDFVHRDFLYVPELPFMEFAAFLDAHDIFIVKPDRGIMGQGIKKLCTREVKEPKALYEECKAKKCLLEQVIVQHEALEQISTCVNSVRINAARDKRGNVRLIGACLKCGAPGTVADNFHSGGVAYPLNLETGVVTGPGRNNTEIKDYEYHSGSSVYMPGFAIPHWELVRACAIQAMEMIPELGYVGWDIAVTPKGAELIEGNCHWPGGNIIQLDKIGKYPLIKECLK</sequence>